<comment type="caution">
    <text evidence="1">The sequence shown here is derived from an EMBL/GenBank/DDBJ whole genome shotgun (WGS) entry which is preliminary data.</text>
</comment>
<organism evidence="1 2">
    <name type="scientific">Malus baccata</name>
    <name type="common">Siberian crab apple</name>
    <name type="synonym">Pyrus baccata</name>
    <dbReference type="NCBI Taxonomy" id="106549"/>
    <lineage>
        <taxon>Eukaryota</taxon>
        <taxon>Viridiplantae</taxon>
        <taxon>Streptophyta</taxon>
        <taxon>Embryophyta</taxon>
        <taxon>Tracheophyta</taxon>
        <taxon>Spermatophyta</taxon>
        <taxon>Magnoliopsida</taxon>
        <taxon>eudicotyledons</taxon>
        <taxon>Gunneridae</taxon>
        <taxon>Pentapetalae</taxon>
        <taxon>rosids</taxon>
        <taxon>fabids</taxon>
        <taxon>Rosales</taxon>
        <taxon>Rosaceae</taxon>
        <taxon>Amygdaloideae</taxon>
        <taxon>Maleae</taxon>
        <taxon>Malus</taxon>
    </lineage>
</organism>
<dbReference type="Proteomes" id="UP000315295">
    <property type="component" value="Unassembled WGS sequence"/>
</dbReference>
<keyword evidence="2" id="KW-1185">Reference proteome</keyword>
<evidence type="ECO:0000313" key="2">
    <source>
        <dbReference type="Proteomes" id="UP000315295"/>
    </source>
</evidence>
<sequence>MLWLQSPIYGHLKNQIKHLLEIRNHAPFNGFNFAAEELSSSQVQFPFNYKKRRVCFQYAATVRTYAKPIVGTFAHPDEARVAKQPQVHAASVIICSVSHFFLLQQIMVIPFSFNLFYCPFKWCFPSVNNGASLQSHPDEFKFFTFA</sequence>
<accession>A0A540LGS3</accession>
<evidence type="ECO:0000313" key="1">
    <source>
        <dbReference type="EMBL" id="TQD85665.1"/>
    </source>
</evidence>
<dbReference type="AlphaFoldDB" id="A0A540LGS3"/>
<name>A0A540LGS3_MALBA</name>
<gene>
    <name evidence="1" type="ORF">C1H46_028839</name>
</gene>
<reference evidence="1 2" key="1">
    <citation type="journal article" date="2019" name="G3 (Bethesda)">
        <title>Sequencing of a Wild Apple (Malus baccata) Genome Unravels the Differences Between Cultivated and Wild Apple Species Regarding Disease Resistance and Cold Tolerance.</title>
        <authorList>
            <person name="Chen X."/>
        </authorList>
    </citation>
    <scope>NUCLEOTIDE SEQUENCE [LARGE SCALE GENOMIC DNA]</scope>
    <source>
        <strain evidence="2">cv. Shandingzi</strain>
        <tissue evidence="1">Leaves</tissue>
    </source>
</reference>
<protein>
    <submittedName>
        <fullName evidence="1">Uncharacterized protein</fullName>
    </submittedName>
</protein>
<dbReference type="EMBL" id="VIEB01000589">
    <property type="protein sequence ID" value="TQD85665.1"/>
    <property type="molecule type" value="Genomic_DNA"/>
</dbReference>
<proteinExistence type="predicted"/>